<gene>
    <name evidence="3" type="ORF">SAMN05444167_1048</name>
</gene>
<dbReference type="CDD" id="cd14686">
    <property type="entry name" value="bZIP"/>
    <property type="match status" value="1"/>
</dbReference>
<dbReference type="Proteomes" id="UP000182427">
    <property type="component" value="Chromosome I"/>
</dbReference>
<dbReference type="AlphaFoldDB" id="A0A1G7HF58"/>
<keyword evidence="2" id="KW-1133">Transmembrane helix</keyword>
<feature type="coiled-coil region" evidence="1">
    <location>
        <begin position="95"/>
        <end position="122"/>
    </location>
</feature>
<evidence type="ECO:0000256" key="1">
    <source>
        <dbReference type="SAM" id="Coils"/>
    </source>
</evidence>
<evidence type="ECO:0000313" key="4">
    <source>
        <dbReference type="Proteomes" id="UP000182427"/>
    </source>
</evidence>
<feature type="transmembrane region" description="Helical" evidence="2">
    <location>
        <begin position="6"/>
        <end position="27"/>
    </location>
</feature>
<evidence type="ECO:0000256" key="2">
    <source>
        <dbReference type="SAM" id="Phobius"/>
    </source>
</evidence>
<evidence type="ECO:0000313" key="3">
    <source>
        <dbReference type="EMBL" id="SDE98976.1"/>
    </source>
</evidence>
<sequence length="530" mass="58843">MQTVPLAQVLAFVLGPVVLSFLIWVLHHFHVDGERFRTSQYHQNEATTENDHIPERTSYSYPGRTAVVTLAILFTSLAASAQSNSADDPPKAANAVDLEKKVEDLQNELDQLKKQLLELHKAHTRTSPITQETTTSATLEQPKPAIDTVPKSSLSLPLGATVNVILDGYYEYNTNHPAGRVNSLRAYDVLSNAFSLNQAGVIFELPTAPEEGRRFGGRVDLQFGQATATLQGNPANENRPDIYRNVFQAYGRYVAPLGKGLTVDFGKWASSLGYEANYTKDQLNYTRSFYFYFLPFYHMGLRANYQLNDKVAFNYWLTNGTQQTEPFNSFKDEMFGLNLTPTKAINWTVNYYLGQEHPDVATSSNCGTAPLQPGLCFTPIADPQNGKTHIFDTYASWQVTPKFLLGGEADYVIQRQWANAAPGKSSAPSHTDGGAVYASYQLTPSSSLAARTEYLSDRGGLFSGTTQALKEVTTTYTHHFGDGFQAMLEYRRDWSNQAFFPRGTAGAHVNHQDTATLGLVWWYGGKKGAW</sequence>
<proteinExistence type="predicted"/>
<keyword evidence="2" id="KW-0812">Transmembrane</keyword>
<dbReference type="EMBL" id="LT629690">
    <property type="protein sequence ID" value="SDE98976.1"/>
    <property type="molecule type" value="Genomic_DNA"/>
</dbReference>
<keyword evidence="4" id="KW-1185">Reference proteome</keyword>
<dbReference type="RefSeq" id="WP_083344221.1">
    <property type="nucleotide sequence ID" value="NZ_LT629690.1"/>
</dbReference>
<dbReference type="Pfam" id="PF07642">
    <property type="entry name" value="BBP2"/>
    <property type="match status" value="1"/>
</dbReference>
<dbReference type="OrthoDB" id="111111at2"/>
<accession>A0A1G7HF58</accession>
<dbReference type="InterPro" id="IPR011486">
    <property type="entry name" value="BBP2"/>
</dbReference>
<name>A0A1G7HF58_9BACT</name>
<organism evidence="3 4">
    <name type="scientific">Terriglobus roseus</name>
    <dbReference type="NCBI Taxonomy" id="392734"/>
    <lineage>
        <taxon>Bacteria</taxon>
        <taxon>Pseudomonadati</taxon>
        <taxon>Acidobacteriota</taxon>
        <taxon>Terriglobia</taxon>
        <taxon>Terriglobales</taxon>
        <taxon>Acidobacteriaceae</taxon>
        <taxon>Terriglobus</taxon>
    </lineage>
</organism>
<reference evidence="3 4" key="1">
    <citation type="submission" date="2016-10" db="EMBL/GenBank/DDBJ databases">
        <authorList>
            <person name="de Groot N.N."/>
        </authorList>
    </citation>
    <scope>NUCLEOTIDE SEQUENCE [LARGE SCALE GENOMIC DNA]</scope>
    <source>
        <strain evidence="3 4">GAS232</strain>
    </source>
</reference>
<keyword evidence="2" id="KW-0472">Membrane</keyword>
<keyword evidence="1" id="KW-0175">Coiled coil</keyword>
<protein>
    <submittedName>
        <fullName evidence="3">Putative beta-barrel porin-2, OmpL-like. bbp2</fullName>
    </submittedName>
</protein>